<feature type="compositionally biased region" description="Basic and acidic residues" evidence="1">
    <location>
        <begin position="8"/>
        <end position="21"/>
    </location>
</feature>
<feature type="region of interest" description="Disordered" evidence="1">
    <location>
        <begin position="1"/>
        <end position="24"/>
    </location>
</feature>
<dbReference type="STRING" id="303518.ENSPNYP00000002472"/>
<protein>
    <submittedName>
        <fullName evidence="2">Uncharacterized protein</fullName>
    </submittedName>
</protein>
<organism evidence="2">
    <name type="scientific">Pundamilia nyererei</name>
    <dbReference type="NCBI Taxonomy" id="303518"/>
    <lineage>
        <taxon>Eukaryota</taxon>
        <taxon>Metazoa</taxon>
        <taxon>Chordata</taxon>
        <taxon>Craniata</taxon>
        <taxon>Vertebrata</taxon>
        <taxon>Euteleostomi</taxon>
        <taxon>Actinopterygii</taxon>
        <taxon>Neopterygii</taxon>
        <taxon>Teleostei</taxon>
        <taxon>Neoteleostei</taxon>
        <taxon>Acanthomorphata</taxon>
        <taxon>Ovalentaria</taxon>
        <taxon>Cichlomorphae</taxon>
        <taxon>Cichliformes</taxon>
        <taxon>Cichlidae</taxon>
        <taxon>African cichlids</taxon>
        <taxon>Pseudocrenilabrinae</taxon>
        <taxon>Haplochromini</taxon>
        <taxon>Pundamilia</taxon>
    </lineage>
</organism>
<name>A0A3B4EVS4_9CICH</name>
<dbReference type="AlphaFoldDB" id="A0A3B4EVS4"/>
<dbReference type="GeneTree" id="ENSGT00940000177607"/>
<reference evidence="2" key="1">
    <citation type="submission" date="2023-09" db="UniProtKB">
        <authorList>
            <consortium name="Ensembl"/>
        </authorList>
    </citation>
    <scope>IDENTIFICATION</scope>
</reference>
<evidence type="ECO:0000313" key="2">
    <source>
        <dbReference type="Ensembl" id="ENSPNYP00000002472.1"/>
    </source>
</evidence>
<proteinExistence type="predicted"/>
<evidence type="ECO:0000256" key="1">
    <source>
        <dbReference type="SAM" id="MobiDB-lite"/>
    </source>
</evidence>
<accession>A0A3B4EVS4</accession>
<dbReference type="Ensembl" id="ENSPNYT00000002537.1">
    <property type="protein sequence ID" value="ENSPNYP00000002472.1"/>
    <property type="gene ID" value="ENSPNYG00000001963.1"/>
</dbReference>
<sequence>MQTVTSDSAREETVTVRRSESADAEEIDGLISPSAQAVFGRVNVIHLL</sequence>